<dbReference type="EMBL" id="PP179318">
    <property type="protein sequence ID" value="XAI70039.1"/>
    <property type="molecule type" value="Genomic_DNA"/>
</dbReference>
<accession>A0AAU6W1G8</accession>
<protein>
    <recommendedName>
        <fullName evidence="2">DUF1353 domain-containing protein</fullName>
    </recommendedName>
</protein>
<organism evidence="1">
    <name type="scientific">Pseudomonas phage Nican01</name>
    <dbReference type="NCBI Taxonomy" id="3138540"/>
    <lineage>
        <taxon>Viruses</taxon>
        <taxon>Duplodnaviria</taxon>
        <taxon>Heunggongvirae</taxon>
        <taxon>Uroviricota</taxon>
        <taxon>Caudoviricetes</taxon>
        <taxon>Nickievirus</taxon>
    </lineage>
</organism>
<gene>
    <name evidence="1" type="ORF">Nican01_00026</name>
</gene>
<dbReference type="InterPro" id="IPR010767">
    <property type="entry name" value="Phage_CGC-2007_Cje0229"/>
</dbReference>
<sequence length="137" mass="15395">MSGTKFLTKFTATQLEKRKWQLTERLRLNDELFGPITAEVGFVTDLASINSLRYVAPLVYALLVGYGNASCTIHDMLYQDGSLTRKEADDLLYRALRSEGVAKWRAAMFWAGVRMFGSKFYNDTGAKPQGSVQTVQL</sequence>
<dbReference type="Pfam" id="PF07087">
    <property type="entry name" value="DUF1353"/>
    <property type="match status" value="1"/>
</dbReference>
<reference evidence="1" key="1">
    <citation type="journal article" date="2024" name="J. Gen. Virol.">
        <title>Novel phages of Pseudomonas syringae unveil numerous potential auxiliary metabolic genes.</title>
        <authorList>
            <person name="Feltin C."/>
            <person name="Garneau J.R."/>
            <person name="Morris C.E."/>
            <person name="Berard A."/>
            <person name="Torres-Barcelo C."/>
        </authorList>
    </citation>
    <scope>NUCLEOTIDE SEQUENCE</scope>
</reference>
<evidence type="ECO:0000313" key="1">
    <source>
        <dbReference type="EMBL" id="XAI70039.1"/>
    </source>
</evidence>
<evidence type="ECO:0008006" key="2">
    <source>
        <dbReference type="Google" id="ProtNLM"/>
    </source>
</evidence>
<proteinExistence type="predicted"/>
<name>A0AAU6W1G8_9CAUD</name>